<name>A0AAU6TH90_UNCXX</name>
<dbReference type="PROSITE" id="PS51257">
    <property type="entry name" value="PROKAR_LIPOPROTEIN"/>
    <property type="match status" value="1"/>
</dbReference>
<accession>A0AAU6TH90</accession>
<keyword evidence="1" id="KW-0732">Signal</keyword>
<evidence type="ECO:0008006" key="3">
    <source>
        <dbReference type="Google" id="ProtNLM"/>
    </source>
</evidence>
<sequence>MKKTLVATAILSSLALAGCGGGSSSSDKVTPEAKASVTGVVNKGLVKNGLVEVCPATAANIKDEKCVENVLARTTTGEEDGRYSLADLPQNQALLFVLRPKEDESGKIITEMKCDYQACIKDGTKFGESFPVDENFKLISILAPDAENITAHMTSITDTIARHTIHASRGATEINPDVINSSRQVVAELFNIDPQRVMALGGVDLTNSDEIEKAQLDGGNDSLKVAALSAAFADTDLDLDSLFKLADALITDSITGNTTVTDSDDAERQKLLAGAGKVIQAVSEQNASLNLSDVTESINQAKDEIPTVTPPKKTDDITKAQDLVKQVRTVYDAGKKGDLRSGLTDWRNSLQAIPSELFEDDMAQAFEALQSGLMSIAHQVDDRLKGEAGEYDEDIHLANDVYSLNIKDDESGIKLDLAVVASVNWPEGGEPTVGEDGWQREQDHAPKIELTITRLSVTSGEVTLTAQSGLAQVIEFKSQEDRFEERKEWDNETLEASHHYEEKYALTADKLALKLEGIKLTAKDDEKNTIELSGTITFSADKAIIKGNTLNKGKNGINYSWSNDSFNTKTIAAEKLNLTFNTELNYLEQFAKLNLAINLDNPANKVVYLSCMRNTASWIDDNYKSSNQNQAGLYLGSSKCSKDGENWSLVEETATDFLRGSVTASLETKVNPENPQLAKVSLQAARPAFDLLNVNGAVVYNNQTLNLKTQINTLAEDQKLTVELANTQATAELREGDKKGEILGDIKVGNKTVATIEYVKNTSIVRYSNGEFESLF</sequence>
<reference evidence="2" key="1">
    <citation type="submission" date="2022-03" db="EMBL/GenBank/DDBJ databases">
        <title>Sea Food Isolates.</title>
        <authorList>
            <person name="Li c."/>
        </authorList>
    </citation>
    <scope>NUCLEOTIDE SEQUENCE</scope>
    <source>
        <strain evidence="2">19MO02SH05</strain>
    </source>
</reference>
<feature type="signal peptide" evidence="1">
    <location>
        <begin position="1"/>
        <end position="17"/>
    </location>
</feature>
<evidence type="ECO:0000313" key="2">
    <source>
        <dbReference type="EMBL" id="XAG61090.1"/>
    </source>
</evidence>
<dbReference type="AlphaFoldDB" id="A0AAU6TH90"/>
<feature type="chain" id="PRO_5043671935" description="Lipoprotein" evidence="1">
    <location>
        <begin position="18"/>
        <end position="776"/>
    </location>
</feature>
<organism evidence="2">
    <name type="scientific">bacterium 19MO02SH05</name>
    <dbReference type="NCBI Taxonomy" id="2920696"/>
    <lineage>
        <taxon>Bacteria</taxon>
    </lineage>
</organism>
<dbReference type="EMBL" id="CP095342">
    <property type="protein sequence ID" value="XAG61090.1"/>
    <property type="molecule type" value="Genomic_DNA"/>
</dbReference>
<evidence type="ECO:0000256" key="1">
    <source>
        <dbReference type="SAM" id="SignalP"/>
    </source>
</evidence>
<gene>
    <name evidence="2" type="ORF">MRL64_12610</name>
</gene>
<proteinExistence type="predicted"/>
<protein>
    <recommendedName>
        <fullName evidence="3">Lipoprotein</fullName>
    </recommendedName>
</protein>